<dbReference type="Pfam" id="PF00560">
    <property type="entry name" value="LRR_1"/>
    <property type="match status" value="1"/>
</dbReference>
<keyword evidence="14" id="KW-0472">Membrane</keyword>
<protein>
    <recommendedName>
        <fullName evidence="2">non-specific serine/threonine protein kinase</fullName>
        <ecNumber evidence="2">2.7.11.1</ecNumber>
    </recommendedName>
</protein>
<evidence type="ECO:0000256" key="3">
    <source>
        <dbReference type="ARBA" id="ARBA00022527"/>
    </source>
</evidence>
<evidence type="ECO:0000256" key="5">
    <source>
        <dbReference type="ARBA" id="ARBA00022679"/>
    </source>
</evidence>
<dbReference type="InterPro" id="IPR000719">
    <property type="entry name" value="Prot_kinase_dom"/>
</dbReference>
<dbReference type="SUPFAM" id="SSF56112">
    <property type="entry name" value="Protein kinase-like (PK-like)"/>
    <property type="match status" value="2"/>
</dbReference>
<evidence type="ECO:0000256" key="9">
    <source>
        <dbReference type="ARBA" id="ARBA00022840"/>
    </source>
</evidence>
<keyword evidence="16" id="KW-0675">Receptor</keyword>
<feature type="binding site" evidence="12">
    <location>
        <position position="1025"/>
    </location>
    <ligand>
        <name>ATP</name>
        <dbReference type="ChEBI" id="CHEBI:30616"/>
    </ligand>
</feature>
<keyword evidence="8" id="KW-0418">Kinase</keyword>
<feature type="transmembrane region" description="Helical" evidence="14">
    <location>
        <begin position="1054"/>
        <end position="1074"/>
    </location>
</feature>
<dbReference type="Gene3D" id="3.30.200.20">
    <property type="entry name" value="Phosphorylase Kinase, domain 1"/>
    <property type="match status" value="1"/>
</dbReference>
<evidence type="ECO:0000256" key="2">
    <source>
        <dbReference type="ARBA" id="ARBA00012513"/>
    </source>
</evidence>
<dbReference type="PROSITE" id="PS00108">
    <property type="entry name" value="PROTEIN_KINASE_ST"/>
    <property type="match status" value="2"/>
</dbReference>
<evidence type="ECO:0000256" key="4">
    <source>
        <dbReference type="ARBA" id="ARBA00022614"/>
    </source>
</evidence>
<evidence type="ECO:0000256" key="12">
    <source>
        <dbReference type="PROSITE-ProRule" id="PRU10141"/>
    </source>
</evidence>
<keyword evidence="5" id="KW-0808">Transferase</keyword>
<evidence type="ECO:0000259" key="15">
    <source>
        <dbReference type="PROSITE" id="PS50011"/>
    </source>
</evidence>
<evidence type="ECO:0000256" key="1">
    <source>
        <dbReference type="ARBA" id="ARBA00004430"/>
    </source>
</evidence>
<gene>
    <name evidence="16" type="ORF">C2E21_5948</name>
</gene>
<evidence type="ECO:0000256" key="7">
    <source>
        <dbReference type="ARBA" id="ARBA00022741"/>
    </source>
</evidence>
<keyword evidence="9 12" id="KW-0067">ATP-binding</keyword>
<dbReference type="PROSITE" id="PS00107">
    <property type="entry name" value="PROTEIN_KINASE_ATP"/>
    <property type="match status" value="2"/>
</dbReference>
<keyword evidence="6" id="KW-0677">Repeat</keyword>
<dbReference type="PANTHER" id="PTHR48006">
    <property type="entry name" value="LEUCINE-RICH REPEAT-CONTAINING PROTEIN DDB_G0281931-RELATED"/>
    <property type="match status" value="1"/>
</dbReference>
<keyword evidence="4" id="KW-0433">Leucine-rich repeat</keyword>
<comment type="subcellular location">
    <subcellularLocation>
        <location evidence="1">Cytoplasm</location>
        <location evidence="1">Cytoskeleton</location>
        <location evidence="1">Cilium axoneme</location>
    </subcellularLocation>
</comment>
<keyword evidence="14" id="KW-0812">Transmembrane</keyword>
<keyword evidence="3" id="KW-0723">Serine/threonine-protein kinase</keyword>
<dbReference type="InterPro" id="IPR001611">
    <property type="entry name" value="Leu-rich_rpt"/>
</dbReference>
<dbReference type="SMART" id="SM00220">
    <property type="entry name" value="S_TKc"/>
    <property type="match status" value="2"/>
</dbReference>
<dbReference type="PANTHER" id="PTHR48006:SF102">
    <property type="entry name" value="LEUCINE-RICH REPEAT-CONTAINING PROTEIN DDB_G0281931-RELATED"/>
    <property type="match status" value="1"/>
</dbReference>
<dbReference type="GO" id="GO:0005524">
    <property type="term" value="F:ATP binding"/>
    <property type="evidence" value="ECO:0007669"/>
    <property type="project" value="UniProtKB-UniRule"/>
</dbReference>
<keyword evidence="14" id="KW-1133">Transmembrane helix</keyword>
<reference evidence="16 17" key="1">
    <citation type="journal article" date="2018" name="Plant J.">
        <title>Genome sequences of Chlorella sorokiniana UTEX 1602 and Micractinium conductrix SAG 241.80: implications to maltose excretion by a green alga.</title>
        <authorList>
            <person name="Arriola M.B."/>
            <person name="Velmurugan N."/>
            <person name="Zhang Y."/>
            <person name="Plunkett M.H."/>
            <person name="Hondzo H."/>
            <person name="Barney B.M."/>
        </authorList>
    </citation>
    <scope>NUCLEOTIDE SEQUENCE [LARGE SCALE GENOMIC DNA]</scope>
    <source>
        <strain evidence="17">UTEX 1602</strain>
    </source>
</reference>
<dbReference type="InterPro" id="IPR008271">
    <property type="entry name" value="Ser/Thr_kinase_AS"/>
</dbReference>
<dbReference type="AlphaFoldDB" id="A0A2P6TMY8"/>
<dbReference type="Pfam" id="PF00069">
    <property type="entry name" value="Pkinase"/>
    <property type="match status" value="2"/>
</dbReference>
<feature type="compositionally biased region" description="Low complexity" evidence="13">
    <location>
        <begin position="959"/>
        <end position="968"/>
    </location>
</feature>
<dbReference type="InterPro" id="IPR017441">
    <property type="entry name" value="Protein_kinase_ATP_BS"/>
</dbReference>
<feature type="domain" description="Protein kinase" evidence="15">
    <location>
        <begin position="998"/>
        <end position="1239"/>
    </location>
</feature>
<dbReference type="InterPro" id="IPR032675">
    <property type="entry name" value="LRR_dom_sf"/>
</dbReference>
<organism evidence="16 17">
    <name type="scientific">Chlorella sorokiniana</name>
    <name type="common">Freshwater green alga</name>
    <dbReference type="NCBI Taxonomy" id="3076"/>
    <lineage>
        <taxon>Eukaryota</taxon>
        <taxon>Viridiplantae</taxon>
        <taxon>Chlorophyta</taxon>
        <taxon>core chlorophytes</taxon>
        <taxon>Trebouxiophyceae</taxon>
        <taxon>Chlorellales</taxon>
        <taxon>Chlorellaceae</taxon>
        <taxon>Chlorella clade</taxon>
        <taxon>Chlorella</taxon>
    </lineage>
</organism>
<dbReference type="Gene3D" id="3.80.10.10">
    <property type="entry name" value="Ribonuclease Inhibitor"/>
    <property type="match status" value="2"/>
</dbReference>
<feature type="region of interest" description="Disordered" evidence="13">
    <location>
        <begin position="839"/>
        <end position="861"/>
    </location>
</feature>
<dbReference type="SUPFAM" id="SSF52058">
    <property type="entry name" value="L domain-like"/>
    <property type="match status" value="2"/>
</dbReference>
<dbReference type="GO" id="GO:0004672">
    <property type="term" value="F:protein kinase activity"/>
    <property type="evidence" value="ECO:0007669"/>
    <property type="project" value="InterPro"/>
</dbReference>
<feature type="binding site" evidence="12">
    <location>
        <position position="223"/>
    </location>
    <ligand>
        <name>ATP</name>
        <dbReference type="ChEBI" id="CHEBI:30616"/>
    </ligand>
</feature>
<feature type="region of interest" description="Disordered" evidence="13">
    <location>
        <begin position="932"/>
        <end position="968"/>
    </location>
</feature>
<dbReference type="PROSITE" id="PS50011">
    <property type="entry name" value="PROTEIN_KINASE_DOM"/>
    <property type="match status" value="2"/>
</dbReference>
<feature type="transmembrane region" description="Helical" evidence="14">
    <location>
        <begin position="815"/>
        <end position="834"/>
    </location>
</feature>
<evidence type="ECO:0000313" key="17">
    <source>
        <dbReference type="Proteomes" id="UP000239899"/>
    </source>
</evidence>
<evidence type="ECO:0000256" key="13">
    <source>
        <dbReference type="SAM" id="MobiDB-lite"/>
    </source>
</evidence>
<comment type="catalytic activity">
    <reaction evidence="10">
        <text>L-threonyl-[protein] + ATP = O-phospho-L-threonyl-[protein] + ADP + H(+)</text>
        <dbReference type="Rhea" id="RHEA:46608"/>
        <dbReference type="Rhea" id="RHEA-COMP:11060"/>
        <dbReference type="Rhea" id="RHEA-COMP:11605"/>
        <dbReference type="ChEBI" id="CHEBI:15378"/>
        <dbReference type="ChEBI" id="CHEBI:30013"/>
        <dbReference type="ChEBI" id="CHEBI:30616"/>
        <dbReference type="ChEBI" id="CHEBI:61977"/>
        <dbReference type="ChEBI" id="CHEBI:456216"/>
        <dbReference type="EC" id="2.7.11.1"/>
    </reaction>
</comment>
<dbReference type="GO" id="GO:0005930">
    <property type="term" value="C:axoneme"/>
    <property type="evidence" value="ECO:0007669"/>
    <property type="project" value="UniProtKB-SubCell"/>
</dbReference>
<dbReference type="Gene3D" id="1.10.510.10">
    <property type="entry name" value="Transferase(Phosphotransferase) domain 1"/>
    <property type="match status" value="2"/>
</dbReference>
<feature type="domain" description="Protein kinase" evidence="15">
    <location>
        <begin position="196"/>
        <end position="437"/>
    </location>
</feature>
<accession>A0A2P6TMY8</accession>
<dbReference type="EMBL" id="LHPG02000011">
    <property type="protein sequence ID" value="PRW45691.1"/>
    <property type="molecule type" value="Genomic_DNA"/>
</dbReference>
<dbReference type="OrthoDB" id="512375at2759"/>
<dbReference type="Proteomes" id="UP000239899">
    <property type="component" value="Unassembled WGS sequence"/>
</dbReference>
<dbReference type="InterPro" id="IPR051824">
    <property type="entry name" value="LRR_Rcpt-Like_S/T_Kinase"/>
</dbReference>
<evidence type="ECO:0000256" key="10">
    <source>
        <dbReference type="ARBA" id="ARBA00047899"/>
    </source>
</evidence>
<evidence type="ECO:0000313" key="16">
    <source>
        <dbReference type="EMBL" id="PRW45691.1"/>
    </source>
</evidence>
<evidence type="ECO:0000256" key="6">
    <source>
        <dbReference type="ARBA" id="ARBA00022737"/>
    </source>
</evidence>
<sequence>MEIKLALTGMPPEWGQAGAFQSLERVLGGNLLSGPLPADILCNLPSLTYLNLGSNQFTGGLPSKWASCLNDIFQIEVMGNQLTGPAFPPAWLAPNSMLNLRHYEISDNPGLVGSLPPSLNWSRLELLHIRGNGMVGHIPEQWCHARFARTVQQIDTDAVHTPGFFSTLPQCVARDMPAFFSLRIQATDVQILAEADGSLVQLGEGAHGVVFLAQLQDSYVAVKVMEIPQETDSRAFWNEVAMLRRCVHSRIVPVYGVAVQGPLLMVAMQLMLGGSLRAALADPEQLDKLRWSNRGQQVAVDVAEAVAYLHEEAHVLHSDIKSGNVLLSQDWRAALSDLGVAQAMESAARTAVGGSNLYAAPEQLLGERCTLAADIYSLGLLLTELTTRRFIMMRGEWELPQPPDDCPQDVADLIGQCLSSDPRQRPTAAEVLRRLRASGGSGDGSLVKAGSNGTGWEESDPSYHCYWRHVTCDSKGKVMQIKWVDRNMVNSSLARRAPTVLLLPELAQLQHLATLNLEADVLNDSLPPEWFRPGAFPRLQTLILYFPYLLASNPLPPIEPGALPRLERFNLMLDGQEQPVPLPASWGTPGAWPLLRELVLGLGLGGTFPAAWQANGSFPRLHKLHLGLNRLSGSLPTALMCNHPLLDYLKLSHNQLSGRLPDHWAMCQASIKEIDLSDNQLTGPAFPSAWIAPNSTLNLESLWLSVNPRLTGTLPASLNWSNLRVLYVLDTNVHGGIPAQWCNAAFAQRIRIIFTDAMYRPAFYSSLPQCAERSLPSFMAWAAEMQLSIRLSRDDSRLNGTATAGMKHVSGISKLLLLLLALVAASAAAAAAAVHQRRRRGTIPAGRLRPRRQQHGGSVADSEEIELLERELCTLDGGGMRHRRPPLPRELAPGRARLKALAQRQLGGTALLSGRPEAQLLSLLNGHSEQALAPAQGHGHTLPGDSSAGGLHDSEAHRSNGSRSSGAGAKVQLVQGWGLPTDSLRMQATNLQFVAESDGTLVQLGEGAHGVVYLAKMQETYVAVKVFAQQPGMDSQAFWQEVALLRRCVHPRIVPVYGVAVQGGMLMVAMQLMLGGSLRTALLNSRWHDALRWDKHGRRVALDVAEAVAYLHEEAHILHSDIKSANVLLSQDWRAALTDLGVAQVMESTARTAVGGSNLYAAPEQLLGERCTLAADIYSLGLLLAELTTGHVIVKRGQWELPRPPDDCPQDVADLIAQCLQSEFHQRPTAAEVLRRLRASSSSGGGSSECSG</sequence>
<keyword evidence="17" id="KW-1185">Reference proteome</keyword>
<evidence type="ECO:0000256" key="14">
    <source>
        <dbReference type="SAM" id="Phobius"/>
    </source>
</evidence>
<comment type="caution">
    <text evidence="16">The sequence shown here is derived from an EMBL/GenBank/DDBJ whole genome shotgun (WGS) entry which is preliminary data.</text>
</comment>
<comment type="catalytic activity">
    <reaction evidence="11">
        <text>L-seryl-[protein] + ATP = O-phospho-L-seryl-[protein] + ADP + H(+)</text>
        <dbReference type="Rhea" id="RHEA:17989"/>
        <dbReference type="Rhea" id="RHEA-COMP:9863"/>
        <dbReference type="Rhea" id="RHEA-COMP:11604"/>
        <dbReference type="ChEBI" id="CHEBI:15378"/>
        <dbReference type="ChEBI" id="CHEBI:29999"/>
        <dbReference type="ChEBI" id="CHEBI:30616"/>
        <dbReference type="ChEBI" id="CHEBI:83421"/>
        <dbReference type="ChEBI" id="CHEBI:456216"/>
        <dbReference type="EC" id="2.7.11.1"/>
    </reaction>
</comment>
<evidence type="ECO:0000256" key="8">
    <source>
        <dbReference type="ARBA" id="ARBA00022777"/>
    </source>
</evidence>
<name>A0A2P6TMY8_CHLSO</name>
<dbReference type="InterPro" id="IPR011009">
    <property type="entry name" value="Kinase-like_dom_sf"/>
</dbReference>
<proteinExistence type="predicted"/>
<dbReference type="EC" id="2.7.11.1" evidence="2"/>
<keyword evidence="7 12" id="KW-0547">Nucleotide-binding</keyword>
<evidence type="ECO:0000256" key="11">
    <source>
        <dbReference type="ARBA" id="ARBA00048679"/>
    </source>
</evidence>